<dbReference type="InterPro" id="IPR028994">
    <property type="entry name" value="Integrin_alpha_N"/>
</dbReference>
<evidence type="ECO:0000256" key="3">
    <source>
        <dbReference type="SAM" id="SignalP"/>
    </source>
</evidence>
<dbReference type="SUPFAM" id="SSF69318">
    <property type="entry name" value="Integrin alpha N-terminal domain"/>
    <property type="match status" value="2"/>
</dbReference>
<dbReference type="PANTHER" id="PTHR16026">
    <property type="entry name" value="CARTILAGE ACIDIC PROTEIN 1"/>
    <property type="match status" value="1"/>
</dbReference>
<evidence type="ECO:0000256" key="2">
    <source>
        <dbReference type="SAM" id="MobiDB-lite"/>
    </source>
</evidence>
<dbReference type="PANTHER" id="PTHR16026:SF0">
    <property type="entry name" value="CARTILAGE ACIDIC PROTEIN 1"/>
    <property type="match status" value="1"/>
</dbReference>
<dbReference type="InterPro" id="IPR013783">
    <property type="entry name" value="Ig-like_fold"/>
</dbReference>
<dbReference type="Proteomes" id="UP001549773">
    <property type="component" value="Unassembled WGS sequence"/>
</dbReference>
<feature type="region of interest" description="Disordered" evidence="2">
    <location>
        <begin position="947"/>
        <end position="983"/>
    </location>
</feature>
<proteinExistence type="predicted"/>
<gene>
    <name evidence="4" type="ORF">ABXZ32_15725</name>
</gene>
<keyword evidence="1 3" id="KW-0732">Signal</keyword>
<dbReference type="Pfam" id="PF17963">
    <property type="entry name" value="Big_9"/>
    <property type="match status" value="1"/>
</dbReference>
<sequence length="1138" mass="121720">MRNNSFLIISNNASKILLAVFLLSVFGTSAQTTFTESAALYGLNIGGKKDGGHAWADYDLDGDFDLVINTNGRGYLMRNDGGSFSDQTATLAPDFMAGSLERTALFVDFNNDGYPDIFRNKHNDVRIYLQDPLTNKFGNGLGGTAPNQQFTSMTDGMNTEGAGALDYDGDGDLDLFLDNHNFGIDILQNDGNGFFTHVTKKTDSPNPPYNVADPNTWPLGLVQDATDGDYGSATDFNDDGWVDIVVRKRDQVDLFTNLGGTFQDGVDIDQADNGNKGSVAFYDFDNDGDFDLFWTENGSNQIHRNNGDGTWTPLGASTGIPTTPLNGEIEGLACGDVDNDGDIDIFLANGKGGGGDLSTLYLNQINDGGGAMNFIDSGLTFSNRGEGCTFIDIDQDGDLDLYMNRDDRANVLYINNLGILDRPNHLYINIIEDRDEFGLINTEKRFGVGATSKILDCDGNVISGTREVNGGYGHGTQQPGLIHFGLPSGPLVPIVVEVAFPRTAAGRVVVRKQLRPIDYYNGSINLVDVFPDSANLPPIALNDYITTTQDSPVTFNPLVDNGGGADSDPEGEPLEVISLTGATNGTAILNGDGTVTYTPNPGFAGGDQFNYTIRDNANCTFTAEESTATIYITIYADSDNDSIPDNTDLDDDNDGIPDTDELDTIANYNQPACGGETTMDFSSAASLESGVDKQQGAVYRIANVTTGTDALVTITQVFNATVFNVDNNGSDAPNFKPQTGFNLPNIGDRAYVEYKIQFVTSGGATPVVIPKFFMNFNDIDGGASYGEENWVDNPSTYTVDNPTELTITHEGSWVIATAGNIDHPGSSNIDPEVNLSVNYNSKSEMSLRVGAVARVAGASATGRQHSIEFNCITNFVSPVTYGTDNDSDGIANHMDLDSDNDGIFDAVEAGHNRAHTNGVVNGTYGLNGLADLIETTPESGTINYTISDVEGSSPPDYLDTDSDDDGCSDANEAYNDPNADGGDNEYFGSGNPPATDTNGRVTGAAYPVPTDIDGNSIYDFREADSASAISIQPSDTEVCPGCTTSILVTASDADTFQWQQYNGATWVDVVDSGIHSGSNTDELTITNPTNADDGNQYRVILSNSMYICSTLTSSDMILTIRVGSVISNRRITYRVEKN</sequence>
<dbReference type="InterPro" id="IPR013517">
    <property type="entry name" value="FG-GAP"/>
</dbReference>
<evidence type="ECO:0000313" key="4">
    <source>
        <dbReference type="EMBL" id="MET7030853.1"/>
    </source>
</evidence>
<protein>
    <submittedName>
        <fullName evidence="4">FG-GAP-like repeat-containing protein</fullName>
    </submittedName>
</protein>
<dbReference type="Gene3D" id="2.60.40.10">
    <property type="entry name" value="Immunoglobulins"/>
    <property type="match status" value="1"/>
</dbReference>
<keyword evidence="5" id="KW-1185">Reference proteome</keyword>
<evidence type="ECO:0000313" key="5">
    <source>
        <dbReference type="Proteomes" id="UP001549773"/>
    </source>
</evidence>
<organism evidence="4 5">
    <name type="scientific">Sediminicola luteus</name>
    <dbReference type="NCBI Taxonomy" id="319238"/>
    <lineage>
        <taxon>Bacteria</taxon>
        <taxon>Pseudomonadati</taxon>
        <taxon>Bacteroidota</taxon>
        <taxon>Flavobacteriia</taxon>
        <taxon>Flavobacteriales</taxon>
        <taxon>Flavobacteriaceae</taxon>
        <taxon>Sediminicola</taxon>
    </lineage>
</organism>
<dbReference type="RefSeq" id="WP_354619637.1">
    <property type="nucleotide sequence ID" value="NZ_JBEWYP010000013.1"/>
</dbReference>
<accession>A0ABV2U012</accession>
<dbReference type="InterPro" id="IPR027039">
    <property type="entry name" value="Crtac1"/>
</dbReference>
<feature type="compositionally biased region" description="Acidic residues" evidence="2">
    <location>
        <begin position="958"/>
        <end position="967"/>
    </location>
</feature>
<feature type="chain" id="PRO_5045218298" evidence="3">
    <location>
        <begin position="31"/>
        <end position="1138"/>
    </location>
</feature>
<reference evidence="4 5" key="1">
    <citation type="submission" date="2024-07" db="EMBL/GenBank/DDBJ databases">
        <title>The genome sequence of type strain Sediminicola luteus GDMCC 1.2596T.</title>
        <authorList>
            <person name="Liu Y."/>
        </authorList>
    </citation>
    <scope>NUCLEOTIDE SEQUENCE [LARGE SCALE GENOMIC DNA]</scope>
    <source>
        <strain evidence="4 5">GDMCC 1.2596</strain>
    </source>
</reference>
<dbReference type="Gene3D" id="2.60.40.3440">
    <property type="match status" value="1"/>
</dbReference>
<name>A0ABV2U012_9FLAO</name>
<feature type="signal peptide" evidence="3">
    <location>
        <begin position="1"/>
        <end position="30"/>
    </location>
</feature>
<dbReference type="Pfam" id="PF13517">
    <property type="entry name" value="FG-GAP_3"/>
    <property type="match status" value="2"/>
</dbReference>
<evidence type="ECO:0000256" key="1">
    <source>
        <dbReference type="ARBA" id="ARBA00022729"/>
    </source>
</evidence>
<comment type="caution">
    <text evidence="4">The sequence shown here is derived from an EMBL/GenBank/DDBJ whole genome shotgun (WGS) entry which is preliminary data.</text>
</comment>
<dbReference type="EMBL" id="JBEWYP010000013">
    <property type="protein sequence ID" value="MET7030853.1"/>
    <property type="molecule type" value="Genomic_DNA"/>
</dbReference>